<dbReference type="SUPFAM" id="SSF56655">
    <property type="entry name" value="Carbohydrate phosphatase"/>
    <property type="match status" value="1"/>
</dbReference>
<dbReference type="AlphaFoldDB" id="A0A0J7LZ94"/>
<dbReference type="PANTHER" id="PTHR20854:SF4">
    <property type="entry name" value="INOSITOL-1-MONOPHOSPHATASE-RELATED"/>
    <property type="match status" value="1"/>
</dbReference>
<keyword evidence="4" id="KW-1185">Reference proteome</keyword>
<dbReference type="GO" id="GO:0046872">
    <property type="term" value="F:metal ion binding"/>
    <property type="evidence" value="ECO:0007669"/>
    <property type="project" value="UniProtKB-KW"/>
</dbReference>
<sequence length="266" mass="29306">MQPAIKMALRVARQGSDYLKAHFERQEPTGKDDSERRLQLERVEQSIYDNFAEQLEKAYKDHSIAPPNEANAGTSEKSWHIFPVLGRENFLRGIPEFALALAQKKNNRVENLLLVNPVTGEEYSASRGHGAALNSRRVRTSDIKQTANAAIATNLLDQARKSEDPLLWGEMAAVLAKDSGMFRTSGCVVLDIARVSAGLMDAAIIFRPETADLDLGITLAMESGALTGDFSGNPSTGNARQLVVANPKLFREVLKVLHPFRGRLPR</sequence>
<evidence type="ECO:0000256" key="1">
    <source>
        <dbReference type="ARBA" id="ARBA00009759"/>
    </source>
</evidence>
<dbReference type="STRING" id="1658765.Msub_10375"/>
<dbReference type="GO" id="GO:0008934">
    <property type="term" value="F:inositol monophosphate 1-phosphatase activity"/>
    <property type="evidence" value="ECO:0007669"/>
    <property type="project" value="TreeGrafter"/>
</dbReference>
<dbReference type="PATRIC" id="fig|1658765.3.peg.376"/>
<dbReference type="EC" id="3.1.3.25" evidence="3"/>
<dbReference type="Pfam" id="PF00459">
    <property type="entry name" value="Inositol_P"/>
    <property type="match status" value="1"/>
</dbReference>
<dbReference type="GO" id="GO:0006020">
    <property type="term" value="P:inositol metabolic process"/>
    <property type="evidence" value="ECO:0007669"/>
    <property type="project" value="TreeGrafter"/>
</dbReference>
<feature type="binding site" evidence="2">
    <location>
        <position position="212"/>
    </location>
    <ligand>
        <name>Mg(2+)</name>
        <dbReference type="ChEBI" id="CHEBI:18420"/>
        <label>1</label>
        <note>catalytic</note>
    </ligand>
</feature>
<proteinExistence type="inferred from homology"/>
<protein>
    <submittedName>
        <fullName evidence="3">Archaeal fructose-1,6-bisphosphatase</fullName>
        <ecNumber evidence="3">3.1.3.25</ecNumber>
    </submittedName>
</protein>
<gene>
    <name evidence="3" type="ORF">Msub_10375</name>
</gene>
<dbReference type="Gene3D" id="3.40.190.80">
    <property type="match status" value="1"/>
</dbReference>
<name>A0A0J7LZ94_9GAMM</name>
<dbReference type="EMBL" id="LFBU01000001">
    <property type="protein sequence ID" value="KMQ74200.1"/>
    <property type="molecule type" value="Genomic_DNA"/>
</dbReference>
<dbReference type="PANTHER" id="PTHR20854">
    <property type="entry name" value="INOSITOL MONOPHOSPHATASE"/>
    <property type="match status" value="1"/>
</dbReference>
<keyword evidence="2" id="KW-0460">Magnesium</keyword>
<keyword evidence="3" id="KW-0378">Hydrolase</keyword>
<dbReference type="PRINTS" id="PR00377">
    <property type="entry name" value="IMPHPHTASES"/>
</dbReference>
<keyword evidence="2" id="KW-0479">Metal-binding</keyword>
<reference evidence="3 4" key="1">
    <citation type="submission" date="2015-06" db="EMBL/GenBank/DDBJ databases">
        <title>Marinobacter subterrani, a genetically tractable neutrophilic iron-oxidizing strain isolated from the Soudan Iron Mine.</title>
        <authorList>
            <person name="Bonis B.M."/>
            <person name="Gralnick J.A."/>
        </authorList>
    </citation>
    <scope>NUCLEOTIDE SEQUENCE [LARGE SCALE GENOMIC DNA]</scope>
    <source>
        <strain evidence="3 4">JG233</strain>
    </source>
</reference>
<dbReference type="Gene3D" id="3.30.540.10">
    <property type="entry name" value="Fructose-1,6-Bisphosphatase, subunit A, domain 1"/>
    <property type="match status" value="1"/>
</dbReference>
<evidence type="ECO:0000256" key="2">
    <source>
        <dbReference type="PIRSR" id="PIRSR600760-2"/>
    </source>
</evidence>
<evidence type="ECO:0000313" key="4">
    <source>
        <dbReference type="Proteomes" id="UP000036102"/>
    </source>
</evidence>
<dbReference type="OrthoDB" id="9785695at2"/>
<comment type="caution">
    <text evidence="3">The sequence shown here is derived from an EMBL/GenBank/DDBJ whole genome shotgun (WGS) entry which is preliminary data.</text>
</comment>
<dbReference type="GO" id="GO:0007165">
    <property type="term" value="P:signal transduction"/>
    <property type="evidence" value="ECO:0007669"/>
    <property type="project" value="TreeGrafter"/>
</dbReference>
<comment type="cofactor">
    <cofactor evidence="2">
        <name>Mg(2+)</name>
        <dbReference type="ChEBI" id="CHEBI:18420"/>
    </cofactor>
</comment>
<comment type="similarity">
    <text evidence="1">Belongs to the inositol monophosphatase superfamily.</text>
</comment>
<accession>A0A0J7LZ94</accession>
<evidence type="ECO:0000313" key="3">
    <source>
        <dbReference type="EMBL" id="KMQ74200.1"/>
    </source>
</evidence>
<dbReference type="InterPro" id="IPR000760">
    <property type="entry name" value="Inositol_monophosphatase-like"/>
</dbReference>
<dbReference type="RefSeq" id="WP_048496921.1">
    <property type="nucleotide sequence ID" value="NZ_LFBU01000001.1"/>
</dbReference>
<dbReference type="Proteomes" id="UP000036102">
    <property type="component" value="Unassembled WGS sequence"/>
</dbReference>
<organism evidence="3 4">
    <name type="scientific">Marinobacter subterrani</name>
    <dbReference type="NCBI Taxonomy" id="1658765"/>
    <lineage>
        <taxon>Bacteria</taxon>
        <taxon>Pseudomonadati</taxon>
        <taxon>Pseudomonadota</taxon>
        <taxon>Gammaproteobacteria</taxon>
        <taxon>Pseudomonadales</taxon>
        <taxon>Marinobacteraceae</taxon>
        <taxon>Marinobacter</taxon>
    </lineage>
</organism>